<feature type="compositionally biased region" description="Polar residues" evidence="1">
    <location>
        <begin position="450"/>
        <end position="478"/>
    </location>
</feature>
<keyword evidence="3" id="KW-1185">Reference proteome</keyword>
<feature type="region of interest" description="Disordered" evidence="1">
    <location>
        <begin position="621"/>
        <end position="651"/>
    </location>
</feature>
<feature type="region of interest" description="Disordered" evidence="1">
    <location>
        <begin position="683"/>
        <end position="833"/>
    </location>
</feature>
<feature type="compositionally biased region" description="Acidic residues" evidence="1">
    <location>
        <begin position="398"/>
        <end position="416"/>
    </location>
</feature>
<feature type="compositionally biased region" description="Basic and acidic residues" evidence="1">
    <location>
        <begin position="687"/>
        <end position="696"/>
    </location>
</feature>
<sequence length="1023" mass="113631">MSQDNTSPTCTAHIKVEEQPINPLKRKTPPDDQVEGPASSGATAVVLDEQMGDEPDQQNRLREEPRGSRSPTGLRSPSGQPSEYENGHIMCPYCRKQVSFRDEATGELAVERWHQHKENCPGHHSQLDGNSSPQSRFPPGQPRQLTMNLYSGPRADSNDFPTLLAHPPTKRRRAKRTEEERIAYLRADPYVAQFEAYRVLCASCDKWIRLRPNSTYCSIPWDAHRKSCLSKKISNKNTYALDERNSLLSKDPDVRKFDAERVLCAVCDQWIPINPEDHVQAVQKWLTHRGECSKRAVGAAVAGVGIHRPSSPPFRDPRSNHPPPNRGLSVPERYYARPPSPPAHDRYRSPPRHVPAPPLPQTSPPGLHGQPIRVVVHPNVKTEPESRERKEFVSQQEADADGDPDADADADVDADADGDLESDVEADRIHIAYSHPPTSHGQVLQDPEKVSSSQAHPQHFTPLSNSGPAAPTLDSSAPSGEGGSQSDPIIYSPAAGIFPPGPTHESRRRNAEQRAATLRSDHLIKHVEPNRVFCSLCEKWVQLRQDSSYCAYPWFQHRGKCLARHQRRAQKAAEIEEIKRRRVMGNASARSMDVGGPHRHAPPPPYPPRSHHLIHPSTAHRPHIQYPSTSHGMYAPPTRQSPGYPPQGEELDYFSASDASEDDDGMDTHFDYRGLSVSASVASVSEGKSHSTHSVDADEGEPEYMDRSDAERYTRSRLPSGSGRKVQEAIIESDANGNADGDVDNEEAEPRAGTNGKGREGRADDTERNGMEDVNRRQGPSTDHSQPSTSGGRPVPRHRDVTPRDVPPTNLLHPHRSRSDFPNTVEGRRTSHQGHSLVPVLPYMLPRPYPLPPTTNGAGPYRSSFQQRREREYFDSRGSQSRGRVGHNHPQLRVGLRERTVHRVVHHREQPSRAPDAGPYGSGSFPLSVVPSARGVLADLDSPAGRKHFVSHSIAYLFKTTYDCSPSSSDELSISALVAYLNAAMPMDKHEDFDTAEVVKYVGLLREKGRVLLEGDVVRKVRK</sequence>
<feature type="region of interest" description="Disordered" evidence="1">
    <location>
        <begin position="853"/>
        <end position="888"/>
    </location>
</feature>
<feature type="region of interest" description="Disordered" evidence="1">
    <location>
        <begin position="1"/>
        <end position="86"/>
    </location>
</feature>
<feature type="compositionally biased region" description="Polar residues" evidence="1">
    <location>
        <begin position="69"/>
        <end position="83"/>
    </location>
</feature>
<feature type="region of interest" description="Disordered" evidence="1">
    <location>
        <begin position="156"/>
        <end position="177"/>
    </location>
</feature>
<feature type="compositionally biased region" description="Basic and acidic residues" evidence="1">
    <location>
        <begin position="57"/>
        <end position="67"/>
    </location>
</feature>
<dbReference type="HOGENOM" id="CLU_009185_0_0_1"/>
<dbReference type="Proteomes" id="UP000053593">
    <property type="component" value="Unassembled WGS sequence"/>
</dbReference>
<evidence type="ECO:0000256" key="1">
    <source>
        <dbReference type="SAM" id="MobiDB-lite"/>
    </source>
</evidence>
<evidence type="ECO:0000313" key="3">
    <source>
        <dbReference type="Proteomes" id="UP000053593"/>
    </source>
</evidence>
<feature type="region of interest" description="Disordered" evidence="1">
    <location>
        <begin position="304"/>
        <end position="416"/>
    </location>
</feature>
<organism evidence="2 3">
    <name type="scientific">Collybiopsis luxurians FD-317 M1</name>
    <dbReference type="NCBI Taxonomy" id="944289"/>
    <lineage>
        <taxon>Eukaryota</taxon>
        <taxon>Fungi</taxon>
        <taxon>Dikarya</taxon>
        <taxon>Basidiomycota</taxon>
        <taxon>Agaricomycotina</taxon>
        <taxon>Agaricomycetes</taxon>
        <taxon>Agaricomycetidae</taxon>
        <taxon>Agaricales</taxon>
        <taxon>Marasmiineae</taxon>
        <taxon>Omphalotaceae</taxon>
        <taxon>Collybiopsis</taxon>
        <taxon>Collybiopsis luxurians</taxon>
    </lineage>
</organism>
<feature type="region of interest" description="Disordered" evidence="1">
    <location>
        <begin position="118"/>
        <end position="141"/>
    </location>
</feature>
<dbReference type="EMBL" id="KN834770">
    <property type="protein sequence ID" value="KIK61817.1"/>
    <property type="molecule type" value="Genomic_DNA"/>
</dbReference>
<proteinExistence type="predicted"/>
<accession>A0A0D0CRH1</accession>
<feature type="compositionally biased region" description="Basic and acidic residues" evidence="1">
    <location>
        <begin position="757"/>
        <end position="776"/>
    </location>
</feature>
<gene>
    <name evidence="2" type="ORF">GYMLUDRAFT_73314</name>
</gene>
<feature type="compositionally biased region" description="Basic and acidic residues" evidence="1">
    <location>
        <begin position="380"/>
        <end position="392"/>
    </location>
</feature>
<feature type="region of interest" description="Disordered" evidence="1">
    <location>
        <begin position="434"/>
        <end position="515"/>
    </location>
</feature>
<feature type="compositionally biased region" description="Pro residues" evidence="1">
    <location>
        <begin position="352"/>
        <end position="363"/>
    </location>
</feature>
<dbReference type="AlphaFoldDB" id="A0A0D0CRH1"/>
<feature type="compositionally biased region" description="Polar residues" evidence="1">
    <location>
        <begin position="778"/>
        <end position="791"/>
    </location>
</feature>
<feature type="compositionally biased region" description="Polar residues" evidence="1">
    <location>
        <begin position="1"/>
        <end position="10"/>
    </location>
</feature>
<name>A0A0D0CRH1_9AGAR</name>
<reference evidence="2 3" key="1">
    <citation type="submission" date="2014-04" db="EMBL/GenBank/DDBJ databases">
        <title>Evolutionary Origins and Diversification of the Mycorrhizal Mutualists.</title>
        <authorList>
            <consortium name="DOE Joint Genome Institute"/>
            <consortium name="Mycorrhizal Genomics Consortium"/>
            <person name="Kohler A."/>
            <person name="Kuo A."/>
            <person name="Nagy L.G."/>
            <person name="Floudas D."/>
            <person name="Copeland A."/>
            <person name="Barry K.W."/>
            <person name="Cichocki N."/>
            <person name="Veneault-Fourrey C."/>
            <person name="LaButti K."/>
            <person name="Lindquist E.A."/>
            <person name="Lipzen A."/>
            <person name="Lundell T."/>
            <person name="Morin E."/>
            <person name="Murat C."/>
            <person name="Riley R."/>
            <person name="Ohm R."/>
            <person name="Sun H."/>
            <person name="Tunlid A."/>
            <person name="Henrissat B."/>
            <person name="Grigoriev I.V."/>
            <person name="Hibbett D.S."/>
            <person name="Martin F."/>
        </authorList>
    </citation>
    <scope>NUCLEOTIDE SEQUENCE [LARGE SCALE GENOMIC DNA]</scope>
    <source>
        <strain evidence="2 3">FD-317 M1</strain>
    </source>
</reference>
<protein>
    <submittedName>
        <fullName evidence="2">Uncharacterized protein</fullName>
    </submittedName>
</protein>
<dbReference type="OrthoDB" id="3270344at2759"/>
<feature type="compositionally biased region" description="Pro residues" evidence="1">
    <location>
        <begin position="310"/>
        <end position="325"/>
    </location>
</feature>
<evidence type="ECO:0000313" key="2">
    <source>
        <dbReference type="EMBL" id="KIK61817.1"/>
    </source>
</evidence>
<feature type="compositionally biased region" description="Basic and acidic residues" evidence="1">
    <location>
        <begin position="704"/>
        <end position="714"/>
    </location>
</feature>